<dbReference type="EMBL" id="JACHJT010000001">
    <property type="protein sequence ID" value="MBB4933469.1"/>
    <property type="molecule type" value="Genomic_DNA"/>
</dbReference>
<proteinExistence type="inferred from homology"/>
<evidence type="ECO:0000256" key="8">
    <source>
        <dbReference type="SAM" id="Phobius"/>
    </source>
</evidence>
<feature type="transmembrane region" description="Helical" evidence="8">
    <location>
        <begin position="268"/>
        <end position="287"/>
    </location>
</feature>
<keyword evidence="10" id="KW-1185">Reference proteome</keyword>
<feature type="transmembrane region" description="Helical" evidence="8">
    <location>
        <begin position="296"/>
        <end position="316"/>
    </location>
</feature>
<evidence type="ECO:0000256" key="7">
    <source>
        <dbReference type="SAM" id="MobiDB-lite"/>
    </source>
</evidence>
<keyword evidence="3" id="KW-1003">Cell membrane</keyword>
<reference evidence="9 10" key="1">
    <citation type="submission" date="2020-08" db="EMBL/GenBank/DDBJ databases">
        <title>Sequencing the genomes of 1000 actinobacteria strains.</title>
        <authorList>
            <person name="Klenk H.-P."/>
        </authorList>
    </citation>
    <scope>NUCLEOTIDE SEQUENCE [LARGE SCALE GENOMIC DNA]</scope>
    <source>
        <strain evidence="9 10">DSM 102030</strain>
    </source>
</reference>
<sequence>MEIAAVLVLAGLVVGYFVLAGCDIGLGMLLPYLARTPGERRRLVSATAPYFLGTEVWLVGAVGVVAGLFPAVKSEVIVAQWPVFTAILAGWLWRDAGLWLRPRADHAAWRGVWDAAITAGSWTLALGWGLVVGGLLSGGRPLSLFGIACAVTVALLFALRGAAFGAERLVPNEPHQPLGPAGAAGAAETAREAGPGSSDVRTAASSVGTAVAAPATAGAASRENIAESADVAAGATRHLARGAVVALLLAALTTVLPGTAPPDRPLEGAAVAAGLALALVATAGLWGPRLSRHTSALAMTAPPVAIALAVDLPVVAAPQETLALLGYALAPLIPVMLLGQVWLYRMLRRPAASTGFFA</sequence>
<dbReference type="RefSeq" id="WP_184581073.1">
    <property type="nucleotide sequence ID" value="NZ_JACHJT010000001.1"/>
</dbReference>
<dbReference type="GO" id="GO:0070069">
    <property type="term" value="C:cytochrome complex"/>
    <property type="evidence" value="ECO:0007669"/>
    <property type="project" value="TreeGrafter"/>
</dbReference>
<dbReference type="PANTHER" id="PTHR43141:SF4">
    <property type="entry name" value="CYTOCHROME BD2 SUBUNIT II"/>
    <property type="match status" value="1"/>
</dbReference>
<feature type="region of interest" description="Disordered" evidence="7">
    <location>
        <begin position="175"/>
        <end position="199"/>
    </location>
</feature>
<comment type="subcellular location">
    <subcellularLocation>
        <location evidence="1">Cell membrane</location>
        <topology evidence="1">Multi-pass membrane protein</topology>
    </subcellularLocation>
</comment>
<feature type="transmembrane region" description="Helical" evidence="8">
    <location>
        <begin position="50"/>
        <end position="72"/>
    </location>
</feature>
<evidence type="ECO:0000256" key="2">
    <source>
        <dbReference type="ARBA" id="ARBA00007543"/>
    </source>
</evidence>
<feature type="transmembrane region" description="Helical" evidence="8">
    <location>
        <begin position="78"/>
        <end position="100"/>
    </location>
</feature>
<name>A0A7W7RK38_9ACTN</name>
<organism evidence="9 10">
    <name type="scientific">Lipingzhangella halophila</name>
    <dbReference type="NCBI Taxonomy" id="1783352"/>
    <lineage>
        <taxon>Bacteria</taxon>
        <taxon>Bacillati</taxon>
        <taxon>Actinomycetota</taxon>
        <taxon>Actinomycetes</taxon>
        <taxon>Streptosporangiales</taxon>
        <taxon>Nocardiopsidaceae</taxon>
        <taxon>Lipingzhangella</taxon>
    </lineage>
</organism>
<evidence type="ECO:0000256" key="6">
    <source>
        <dbReference type="ARBA" id="ARBA00023136"/>
    </source>
</evidence>
<gene>
    <name evidence="9" type="ORF">F4561_004289</name>
</gene>
<protein>
    <submittedName>
        <fullName evidence="9">Cytochrome bd-type quinol oxidase subunit 2</fullName>
    </submittedName>
</protein>
<dbReference type="GO" id="GO:0005886">
    <property type="term" value="C:plasma membrane"/>
    <property type="evidence" value="ECO:0007669"/>
    <property type="project" value="UniProtKB-SubCell"/>
</dbReference>
<feature type="transmembrane region" description="Helical" evidence="8">
    <location>
        <begin position="6"/>
        <end position="30"/>
    </location>
</feature>
<dbReference type="GO" id="GO:0009055">
    <property type="term" value="F:electron transfer activity"/>
    <property type="evidence" value="ECO:0007669"/>
    <property type="project" value="TreeGrafter"/>
</dbReference>
<dbReference type="PANTHER" id="PTHR43141">
    <property type="entry name" value="CYTOCHROME BD2 SUBUNIT II"/>
    <property type="match status" value="1"/>
</dbReference>
<feature type="transmembrane region" description="Helical" evidence="8">
    <location>
        <begin position="322"/>
        <end position="344"/>
    </location>
</feature>
<feature type="transmembrane region" description="Helical" evidence="8">
    <location>
        <begin position="142"/>
        <end position="159"/>
    </location>
</feature>
<dbReference type="Proteomes" id="UP000523007">
    <property type="component" value="Unassembled WGS sequence"/>
</dbReference>
<keyword evidence="4 8" id="KW-0812">Transmembrane</keyword>
<comment type="similarity">
    <text evidence="2">Belongs to the cytochrome ubiquinol oxidase subunit 2 family.</text>
</comment>
<dbReference type="Pfam" id="PF02322">
    <property type="entry name" value="Cyt_bd_oxida_II"/>
    <property type="match status" value="1"/>
</dbReference>
<evidence type="ECO:0000256" key="3">
    <source>
        <dbReference type="ARBA" id="ARBA00022475"/>
    </source>
</evidence>
<keyword evidence="5 8" id="KW-1133">Transmembrane helix</keyword>
<comment type="caution">
    <text evidence="9">The sequence shown here is derived from an EMBL/GenBank/DDBJ whole genome shotgun (WGS) entry which is preliminary data.</text>
</comment>
<feature type="compositionally biased region" description="Low complexity" evidence="7">
    <location>
        <begin position="179"/>
        <end position="199"/>
    </location>
</feature>
<dbReference type="GO" id="GO:0016682">
    <property type="term" value="F:oxidoreductase activity, acting on diphenols and related substances as donors, oxygen as acceptor"/>
    <property type="evidence" value="ECO:0007669"/>
    <property type="project" value="TreeGrafter"/>
</dbReference>
<dbReference type="GO" id="GO:0019646">
    <property type="term" value="P:aerobic electron transport chain"/>
    <property type="evidence" value="ECO:0007669"/>
    <property type="project" value="TreeGrafter"/>
</dbReference>
<evidence type="ECO:0000313" key="10">
    <source>
        <dbReference type="Proteomes" id="UP000523007"/>
    </source>
</evidence>
<evidence type="ECO:0000256" key="4">
    <source>
        <dbReference type="ARBA" id="ARBA00022692"/>
    </source>
</evidence>
<dbReference type="InterPro" id="IPR003317">
    <property type="entry name" value="Cyt-d_oxidase_su2"/>
</dbReference>
<dbReference type="AlphaFoldDB" id="A0A7W7RK38"/>
<evidence type="ECO:0000256" key="1">
    <source>
        <dbReference type="ARBA" id="ARBA00004651"/>
    </source>
</evidence>
<evidence type="ECO:0000256" key="5">
    <source>
        <dbReference type="ARBA" id="ARBA00022989"/>
    </source>
</evidence>
<accession>A0A7W7RK38</accession>
<keyword evidence="6 8" id="KW-0472">Membrane</keyword>
<evidence type="ECO:0000313" key="9">
    <source>
        <dbReference type="EMBL" id="MBB4933469.1"/>
    </source>
</evidence>
<feature type="transmembrane region" description="Helical" evidence="8">
    <location>
        <begin position="112"/>
        <end position="136"/>
    </location>
</feature>